<dbReference type="InterPro" id="IPR003959">
    <property type="entry name" value="ATPase_AAA_core"/>
</dbReference>
<dbReference type="Gene3D" id="3.40.50.300">
    <property type="entry name" value="P-loop containing nucleotide triphosphate hydrolases"/>
    <property type="match status" value="1"/>
</dbReference>
<feature type="domain" description="ATPase AAA-type core" evidence="1">
    <location>
        <begin position="27"/>
        <end position="317"/>
    </location>
</feature>
<dbReference type="Proteomes" id="UP000321583">
    <property type="component" value="Unassembled WGS sequence"/>
</dbReference>
<dbReference type="PANTHER" id="PTHR43581:SF4">
    <property type="entry name" value="ATP_GTP PHOSPHATASE"/>
    <property type="match status" value="1"/>
</dbReference>
<dbReference type="GO" id="GO:0016887">
    <property type="term" value="F:ATP hydrolysis activity"/>
    <property type="evidence" value="ECO:0007669"/>
    <property type="project" value="InterPro"/>
</dbReference>
<evidence type="ECO:0000313" key="3">
    <source>
        <dbReference type="Proteomes" id="UP000321583"/>
    </source>
</evidence>
<dbReference type="EMBL" id="VLJS01000124">
    <property type="protein sequence ID" value="TWH02731.1"/>
    <property type="molecule type" value="Genomic_DNA"/>
</dbReference>
<evidence type="ECO:0000259" key="1">
    <source>
        <dbReference type="Pfam" id="PF13304"/>
    </source>
</evidence>
<dbReference type="Pfam" id="PF13304">
    <property type="entry name" value="AAA_21"/>
    <property type="match status" value="1"/>
</dbReference>
<evidence type="ECO:0000313" key="2">
    <source>
        <dbReference type="EMBL" id="TWH02731.1"/>
    </source>
</evidence>
<keyword evidence="2" id="KW-0540">Nuclease</keyword>
<dbReference type="OrthoDB" id="3322489at2"/>
<protein>
    <submittedName>
        <fullName evidence="2">Putative ATP-dependent endonuclease of OLD family</fullName>
    </submittedName>
</protein>
<dbReference type="GO" id="GO:0005524">
    <property type="term" value="F:ATP binding"/>
    <property type="evidence" value="ECO:0007669"/>
    <property type="project" value="InterPro"/>
</dbReference>
<dbReference type="AlphaFoldDB" id="A0A562D0H2"/>
<keyword evidence="3" id="KW-1185">Reference proteome</keyword>
<dbReference type="RefSeq" id="WP_028915597.1">
    <property type="nucleotide sequence ID" value="NZ_VLJS01000124.1"/>
</dbReference>
<keyword evidence="2" id="KW-0255">Endonuclease</keyword>
<proteinExistence type="predicted"/>
<dbReference type="InterPro" id="IPR027417">
    <property type="entry name" value="P-loop_NTPase"/>
</dbReference>
<accession>A0A562D0H2</accession>
<name>A0A562D0H2_9GAMM</name>
<dbReference type="SUPFAM" id="SSF52540">
    <property type="entry name" value="P-loop containing nucleoside triphosphate hydrolases"/>
    <property type="match status" value="1"/>
</dbReference>
<dbReference type="PANTHER" id="PTHR43581">
    <property type="entry name" value="ATP/GTP PHOSPHATASE"/>
    <property type="match status" value="1"/>
</dbReference>
<keyword evidence="2" id="KW-0378">Hydrolase</keyword>
<dbReference type="InterPro" id="IPR051396">
    <property type="entry name" value="Bact_Antivir_Def_Nuclease"/>
</dbReference>
<organism evidence="2 3">
    <name type="scientific">Pseudoxanthomonas taiwanensis J19</name>
    <dbReference type="NCBI Taxonomy" id="935569"/>
    <lineage>
        <taxon>Bacteria</taxon>
        <taxon>Pseudomonadati</taxon>
        <taxon>Pseudomonadota</taxon>
        <taxon>Gammaproteobacteria</taxon>
        <taxon>Lysobacterales</taxon>
        <taxon>Lysobacteraceae</taxon>
        <taxon>Pseudoxanthomonas</taxon>
    </lineage>
</organism>
<gene>
    <name evidence="2" type="ORF">L613_000900000120</name>
</gene>
<comment type="caution">
    <text evidence="2">The sequence shown here is derived from an EMBL/GenBank/DDBJ whole genome shotgun (WGS) entry which is preliminary data.</text>
</comment>
<dbReference type="GO" id="GO:0004519">
    <property type="term" value="F:endonuclease activity"/>
    <property type="evidence" value="ECO:0007669"/>
    <property type="project" value="UniProtKB-KW"/>
</dbReference>
<reference evidence="2 3" key="1">
    <citation type="submission" date="2019-07" db="EMBL/GenBank/DDBJ databases">
        <title>Genome sequencing of lignin-degrading bacterial isolates.</title>
        <authorList>
            <person name="Gladden J."/>
        </authorList>
    </citation>
    <scope>NUCLEOTIDE SEQUENCE [LARGE SCALE GENOMIC DNA]</scope>
    <source>
        <strain evidence="2 3">J19</strain>
    </source>
</reference>
<sequence length="551" mass="61175">MRLIDVRIRNFRSVAEEQTIPIGAGMTLVGPNNSGKTNVLRAVQMLFTGHDNVLGYSRARDLHSKAGKERTTITVRFDGDPAGAEGWFFDELDVLHKLQGTKRTSNEATLHLYFSETDTPVYNFFPNVKRPTERKKAVRYSSVARKLVSRFLESFAVHYVPSDKSVDFLYRDLVTPFLRETLAPVLDVHREDLQLKLDEAGAHVSAALKAAGCDGIVAGFHVPDGSIASLLSHFDFSLADPLPTPYARKGMGIQAASIFAAMTWITKQERSAGKNVVWLLEEPESYLHPSLSAACARLLQQLGADASVLRTTHSLSFVPNDPRFVRGAERVGDKTVIATYKTSFEAGASIRKSLGVKFSDYYGLTEANVFFEGPSDRELISWVLTKVPSADYPFLRKAQLQDFGGVKHLSGFLRATYALFCKEVASVSVFDGDDAGVKERKDLQQYFGQKKVQFRANEEFVSVRDRFAIEGLFPDAWLISLYSSRPGWFETFSVDASGSLEPFKVKDDRKGDVIKALRAVADSQADLAWAERFISVLAAIDGALQRQIKSL</sequence>